<dbReference type="EMBL" id="CP114280">
    <property type="protein sequence ID" value="WFN55763.1"/>
    <property type="molecule type" value="Genomic_DNA"/>
</dbReference>
<evidence type="ECO:0000313" key="3">
    <source>
        <dbReference type="Proteomes" id="UP001219630"/>
    </source>
</evidence>
<protein>
    <submittedName>
        <fullName evidence="2">Uncharacterized protein</fullName>
    </submittedName>
</protein>
<keyword evidence="3" id="KW-1185">Reference proteome</keyword>
<feature type="compositionally biased region" description="Gly residues" evidence="1">
    <location>
        <begin position="301"/>
        <end position="318"/>
    </location>
</feature>
<dbReference type="Proteomes" id="UP001219630">
    <property type="component" value="Chromosome"/>
</dbReference>
<proteinExistence type="predicted"/>
<evidence type="ECO:0000313" key="2">
    <source>
        <dbReference type="EMBL" id="WFN55763.1"/>
    </source>
</evidence>
<evidence type="ECO:0000256" key="1">
    <source>
        <dbReference type="SAM" id="MobiDB-lite"/>
    </source>
</evidence>
<organism evidence="2 3">
    <name type="scientific">Dickeya lacustris</name>
    <dbReference type="NCBI Taxonomy" id="2259638"/>
    <lineage>
        <taxon>Bacteria</taxon>
        <taxon>Pseudomonadati</taxon>
        <taxon>Pseudomonadota</taxon>
        <taxon>Gammaproteobacteria</taxon>
        <taxon>Enterobacterales</taxon>
        <taxon>Pectobacteriaceae</taxon>
        <taxon>Dickeya</taxon>
    </lineage>
</organism>
<dbReference type="RefSeq" id="WP_125259858.1">
    <property type="nucleotide sequence ID" value="NZ_CP114280.1"/>
</dbReference>
<gene>
    <name evidence="2" type="ORF">O1Q98_00005</name>
</gene>
<feature type="region of interest" description="Disordered" evidence="1">
    <location>
        <begin position="285"/>
        <end position="318"/>
    </location>
</feature>
<reference evidence="2 3" key="1">
    <citation type="submission" date="2022-12" db="EMBL/GenBank/DDBJ databases">
        <title>Complete genome sequencing of Dickeya lacustris type strain LMG30899.</title>
        <authorList>
            <person name="Dobhal S."/>
            <person name="Arizala D."/>
            <person name="Arif M."/>
        </authorList>
    </citation>
    <scope>NUCLEOTIDE SEQUENCE [LARGE SCALE GENOMIC DNA]</scope>
    <source>
        <strain evidence="2 3">LMG30899</strain>
    </source>
</reference>
<name>A0ABY8G730_9GAMM</name>
<sequence length="578" mass="63429">MLLLREKTATINNITFFADDSDENQFWYMPGDLHIAQKDKKPVFSLIKYTGDGTNQQGGYLNFEVNTALDETTLNSAFRTYLNQMKIAAPQARKAPVPFDSGTVDFFVLDVKNGNGQLISAQSPSLFGNNSAIFSAKLTPEQAVILEAAFNQAQAPAAVAYNLTYTGITPALKVEVKAEFDSIYKEFGAKFGINIPIPVETPASFWLGFDAVIKKLQQDQKLVITVTESLPDEQAAKEKEWALQFVKEELLKSFFDASIKPNAESNEQSKSARDAILDALISNQKKAQESGGGKSDEGGEGGEGGGGEGGGGEGGGGEAGKGGLFPCASLELKVVRIEEVKRLNVNYTSSRAITQSAVPQNFIGSKLLQAPKAPPYYIEVNVNDPFFQKIDLTVLGPDGFDDYGIKAASFKLAYNNSVYTTAAFTQDDSQWSQTVARSRNANELFDLQGEFAFKTASTLGWEGSTSYLQQTKTASQLINLDPSTFLSFNTINVMLDKKLVWDNYNQIVVEINYQDDNQRKKTKKYTFTADNRAMQTFKYRCPTEKPWQIEYSVTYFEAGGDTRTVQGNPNPAAIIVSA</sequence>
<accession>A0ABY8G730</accession>